<dbReference type="PANTHER" id="PTHR33018">
    <property type="entry name" value="OS10G0338966 PROTEIN-RELATED"/>
    <property type="match status" value="1"/>
</dbReference>
<dbReference type="InterPro" id="IPR001810">
    <property type="entry name" value="F-box_dom"/>
</dbReference>
<feature type="compositionally biased region" description="Pro residues" evidence="1">
    <location>
        <begin position="706"/>
        <end position="723"/>
    </location>
</feature>
<dbReference type="InterPro" id="IPR013187">
    <property type="entry name" value="F-box-assoc_dom_typ3"/>
</dbReference>
<evidence type="ECO:0000313" key="3">
    <source>
        <dbReference type="EMBL" id="KAK1613021.1"/>
    </source>
</evidence>
<sequence>MHMARISRLLPPLLSRVEPRPAINPPLSRVVARIMGRGHVTKGEFCAANAAAVAPSRRRLAAPPGPAPPPSRAAGHLPLRRAAGLCRSAAPPASICRALRRAAAPPASAAPSPSPSPSAATEETMDPFERDLEQEDIFANIIRDGDGEAGGSGDHGEAGGSGDHGEAGGSGDHGEAGGSGDHGEAGGSGDGEDDGTGHDEASEDKLEKRGPAKRLGKRDHFNIEAISPEGQPVAPASVRVTFKNQCGVVVRDHIPITVREWNKTKNVSEDHVADRYKNTLFDDLMSHFTLPNLGSESENAKQRALVKKWALKKMGELFRAYKNRLWQNYKKAKKPPVFENYLAKQEHNWEDFVKYKESEEAVNLSKKNQKNASEKKYHHHTGRGGYEVAMPKWDAQEAEMKLNGITPEPEREGWDTRARNWFLAHGCEYDMKTGNIVESDSRVRVPREEWIKVTTEIKAGKLKFAPDREKDLLTLVLGNPEKGGRTRGFGPSVPWSLGFPADAETYRSRARAKQRQLEVQNDRMAEFQRRLDQQQRELQQQQREINELKGQRPPDNTADISQRRDSSVADSEAPSTRMMIDAGPGDPLDGIKEQTPCDLHEVFRKVSVKVAVGYVLPAFGPEGEPATWHGNPIPAGYARVGVDSVVPSWETLELDIPGGDGGLTLREVLGEIILWEKKNIKLPGWVAPTSRPSRSPSPPPDDRRPPSPSPPPGDRKQPSPPPTDHMSTPSPHGYDVDHDIRSPSPSPAPPPPPTKTRYAPGRKRFKSPIRKLSPLPRVPKVIDDKAKKKKEDDEAKKKKEDDEAKKKEDGKAKEKDSASTSKSSAGKKTTLKVFDVPKLYQQHGEGFNLDEAQALAASMDCTVEELLSAADVALPFADIAPTFVYGADLVSRERLQKMPTHMRNLHQWYLDACKENQRFIVAKIPRQYYYRKEEIHIEMNELWQLFNLDALDKSLMSCYCLLKISECKKLAMRRRCAPPLESADTVSEILLKLPTRDVARCCCVSRLWRNIVADPSFRCLHAMAETNHLSAASEALLVTKTCEHGRPDEASFFSVSSSRPMLYRVKIPSKYNLSNVCNGLLCFAVDQADAPAFVCNPITGQKAMLPKAPPPVGIPGSSCNHHFALGFSPSTREHKLFRFSCSYIGMHNVSQSVYTLGGAGGGWRQRSYHTQCPLLRTSSPVFVQGKLYLVTTGQTHVAQRRNPDGLLEVDVTTEAHRTFPLPFRADQYHWAWDPLVNTFEMRGRLGLAVEILRGDETEIRKLQFWVLSTPPSDEQLDNHDGKLCWDLCYSFYVGDTYYFKQPRSAWIEILYKIHGGIALL</sequence>
<dbReference type="Proteomes" id="UP001231189">
    <property type="component" value="Unassembled WGS sequence"/>
</dbReference>
<organism evidence="3 4">
    <name type="scientific">Lolium multiflorum</name>
    <name type="common">Italian ryegrass</name>
    <name type="synonym">Lolium perenne subsp. multiflorum</name>
    <dbReference type="NCBI Taxonomy" id="4521"/>
    <lineage>
        <taxon>Eukaryota</taxon>
        <taxon>Viridiplantae</taxon>
        <taxon>Streptophyta</taxon>
        <taxon>Embryophyta</taxon>
        <taxon>Tracheophyta</taxon>
        <taxon>Spermatophyta</taxon>
        <taxon>Magnoliopsida</taxon>
        <taxon>Liliopsida</taxon>
        <taxon>Poales</taxon>
        <taxon>Poaceae</taxon>
        <taxon>BOP clade</taxon>
        <taxon>Pooideae</taxon>
        <taxon>Poodae</taxon>
        <taxon>Poeae</taxon>
        <taxon>Poeae Chloroplast Group 2 (Poeae type)</taxon>
        <taxon>Loliodinae</taxon>
        <taxon>Loliinae</taxon>
        <taxon>Lolium</taxon>
    </lineage>
</organism>
<dbReference type="InterPro" id="IPR058352">
    <property type="entry name" value="DUF8039"/>
</dbReference>
<dbReference type="Pfam" id="PF00646">
    <property type="entry name" value="F-box"/>
    <property type="match status" value="1"/>
</dbReference>
<feature type="domain" description="F-box" evidence="2">
    <location>
        <begin position="984"/>
        <end position="1021"/>
    </location>
</feature>
<dbReference type="InterPro" id="IPR017451">
    <property type="entry name" value="F-box-assoc_interact_dom"/>
</dbReference>
<dbReference type="PANTHER" id="PTHR33018:SF34">
    <property type="entry name" value="OS02G0472350 PROTEIN"/>
    <property type="match status" value="1"/>
</dbReference>
<dbReference type="Pfam" id="PF26133">
    <property type="entry name" value="DUF8039"/>
    <property type="match status" value="1"/>
</dbReference>
<comment type="caution">
    <text evidence="3">The sequence shown here is derived from an EMBL/GenBank/DDBJ whole genome shotgun (WGS) entry which is preliminary data.</text>
</comment>
<dbReference type="Pfam" id="PF08268">
    <property type="entry name" value="FBA_3"/>
    <property type="match status" value="1"/>
</dbReference>
<feature type="compositionally biased region" description="Basic and acidic residues" evidence="1">
    <location>
        <begin position="780"/>
        <end position="817"/>
    </location>
</feature>
<name>A0AAD8R298_LOLMU</name>
<dbReference type="SUPFAM" id="SSF81383">
    <property type="entry name" value="F-box domain"/>
    <property type="match status" value="1"/>
</dbReference>
<feature type="compositionally biased region" description="Low complexity" evidence="1">
    <location>
        <begin position="818"/>
        <end position="827"/>
    </location>
</feature>
<protein>
    <recommendedName>
        <fullName evidence="2">F-box domain-containing protein</fullName>
    </recommendedName>
</protein>
<keyword evidence="4" id="KW-1185">Reference proteome</keyword>
<dbReference type="NCBIfam" id="TIGR01640">
    <property type="entry name" value="F_box_assoc_1"/>
    <property type="match status" value="1"/>
</dbReference>
<accession>A0AAD8R298</accession>
<feature type="region of interest" description="Disordered" evidence="1">
    <location>
        <begin position="684"/>
        <end position="827"/>
    </location>
</feature>
<feature type="compositionally biased region" description="Basic and acidic residues" evidence="1">
    <location>
        <begin position="195"/>
        <end position="210"/>
    </location>
</feature>
<evidence type="ECO:0000256" key="1">
    <source>
        <dbReference type="SAM" id="MobiDB-lite"/>
    </source>
</evidence>
<feature type="compositionally biased region" description="Basic residues" evidence="1">
    <location>
        <begin position="760"/>
        <end position="769"/>
    </location>
</feature>
<proteinExistence type="predicted"/>
<feature type="region of interest" description="Disordered" evidence="1">
    <location>
        <begin position="532"/>
        <end position="582"/>
    </location>
</feature>
<evidence type="ECO:0000313" key="4">
    <source>
        <dbReference type="Proteomes" id="UP001231189"/>
    </source>
</evidence>
<feature type="region of interest" description="Disordered" evidence="1">
    <location>
        <begin position="105"/>
        <end position="125"/>
    </location>
</feature>
<dbReference type="SMART" id="SM00256">
    <property type="entry name" value="FBOX"/>
    <property type="match status" value="1"/>
</dbReference>
<gene>
    <name evidence="3" type="ORF">QYE76_036694</name>
</gene>
<dbReference type="EMBL" id="JAUUTY010000007">
    <property type="protein sequence ID" value="KAK1613021.1"/>
    <property type="molecule type" value="Genomic_DNA"/>
</dbReference>
<reference evidence="3" key="1">
    <citation type="submission" date="2023-07" db="EMBL/GenBank/DDBJ databases">
        <title>A chromosome-level genome assembly of Lolium multiflorum.</title>
        <authorList>
            <person name="Chen Y."/>
            <person name="Copetti D."/>
            <person name="Kolliker R."/>
            <person name="Studer B."/>
        </authorList>
    </citation>
    <scope>NUCLEOTIDE SEQUENCE</scope>
    <source>
        <strain evidence="3">02402/16</strain>
        <tissue evidence="3">Leaf</tissue>
    </source>
</reference>
<evidence type="ECO:0000259" key="2">
    <source>
        <dbReference type="SMART" id="SM00256"/>
    </source>
</evidence>
<feature type="compositionally biased region" description="Gly residues" evidence="1">
    <location>
        <begin position="148"/>
        <end position="189"/>
    </location>
</feature>
<dbReference type="InterPro" id="IPR036047">
    <property type="entry name" value="F-box-like_dom_sf"/>
</dbReference>
<feature type="region of interest" description="Disordered" evidence="1">
    <location>
        <begin position="143"/>
        <end position="228"/>
    </location>
</feature>
<feature type="compositionally biased region" description="Pro residues" evidence="1">
    <location>
        <begin position="744"/>
        <end position="754"/>
    </location>
</feature>